<proteinExistence type="predicted"/>
<accession>A0A8H3G0A1</accession>
<dbReference type="OrthoDB" id="1911848at2759"/>
<dbReference type="GO" id="GO:0005524">
    <property type="term" value="F:ATP binding"/>
    <property type="evidence" value="ECO:0007669"/>
    <property type="project" value="InterPro"/>
</dbReference>
<dbReference type="PANTHER" id="PTHR37542:SF3">
    <property type="entry name" value="PRION-INHIBITION AND PROPAGATION HELO DOMAIN-CONTAINING PROTEIN"/>
    <property type="match status" value="1"/>
</dbReference>
<feature type="domain" description="Protein kinase" evidence="1">
    <location>
        <begin position="189"/>
        <end position="511"/>
    </location>
</feature>
<comment type="caution">
    <text evidence="2">The sequence shown here is derived from an EMBL/GenBank/DDBJ whole genome shotgun (WGS) entry which is preliminary data.</text>
</comment>
<dbReference type="EMBL" id="CAJPDT010000058">
    <property type="protein sequence ID" value="CAF9930786.1"/>
    <property type="molecule type" value="Genomic_DNA"/>
</dbReference>
<dbReference type="InterPro" id="IPR011009">
    <property type="entry name" value="Kinase-like_dom_sf"/>
</dbReference>
<dbReference type="Gene3D" id="1.10.510.10">
    <property type="entry name" value="Transferase(Phosphotransferase) domain 1"/>
    <property type="match status" value="1"/>
</dbReference>
<reference evidence="2" key="1">
    <citation type="submission" date="2021-03" db="EMBL/GenBank/DDBJ databases">
        <authorList>
            <person name="Tagirdzhanova G."/>
        </authorList>
    </citation>
    <scope>NUCLEOTIDE SEQUENCE</scope>
</reference>
<dbReference type="InterPro" id="IPR000719">
    <property type="entry name" value="Prot_kinase_dom"/>
</dbReference>
<organism evidence="2 3">
    <name type="scientific">Imshaugia aleurites</name>
    <dbReference type="NCBI Taxonomy" id="172621"/>
    <lineage>
        <taxon>Eukaryota</taxon>
        <taxon>Fungi</taxon>
        <taxon>Dikarya</taxon>
        <taxon>Ascomycota</taxon>
        <taxon>Pezizomycotina</taxon>
        <taxon>Lecanoromycetes</taxon>
        <taxon>OSLEUM clade</taxon>
        <taxon>Lecanoromycetidae</taxon>
        <taxon>Lecanorales</taxon>
        <taxon>Lecanorineae</taxon>
        <taxon>Parmeliaceae</taxon>
        <taxon>Imshaugia</taxon>
    </lineage>
</organism>
<dbReference type="AlphaFoldDB" id="A0A8H3G0A1"/>
<evidence type="ECO:0000313" key="3">
    <source>
        <dbReference type="Proteomes" id="UP000664534"/>
    </source>
</evidence>
<name>A0A8H3G0A1_9LECA</name>
<dbReference type="Proteomes" id="UP000664534">
    <property type="component" value="Unassembled WGS sequence"/>
</dbReference>
<dbReference type="PROSITE" id="PS50011">
    <property type="entry name" value="PROTEIN_KINASE_DOM"/>
    <property type="match status" value="1"/>
</dbReference>
<dbReference type="PANTHER" id="PTHR37542">
    <property type="entry name" value="HELO DOMAIN-CONTAINING PROTEIN-RELATED"/>
    <property type="match status" value="1"/>
</dbReference>
<evidence type="ECO:0000259" key="1">
    <source>
        <dbReference type="PROSITE" id="PS50011"/>
    </source>
</evidence>
<sequence>MAERVRQEMLPPQNADPRTDMLHSVASSCQSHGSQIELYLRRIEDAGNNNLFLRFTGPFSEIESEIQFVVDSASSLSKALIRQLACLFQQLEEILASTSSDIAIYAESYPSSDPYYSGRRIEMDVDLAGSIGDAVQKLEAWHSLFLQRLFLVVLLGEPFAEPNVRSNTDYKHSKALRDIFNMRQAVISLRQTQSPGTLEIDSLRGQRDRLPDSQIFTLQDGQGSRYIVEYRDVDEAVQLSILKETIRDLMYVLSQTDPLRMGILRGFGFSQLHQSTQNGFELLYEFPMGFSKPRSLRNMLLDPENAIKGPRHSISERFELARQLARAILFIHITKNVHKSVRPETILLFEPDGSSDKVRYPYTIGQAYIVGFENMRKDGPYSTRKSDGEWEKDIYRHPDRQGLDPEKSYSMRHDIYSLGVVFLEIAMWKSFLDWSDKRGYRINDYVNRIFNMEGGKSLKPPREIQSALMKLSRQQVPLSMGTKFAGIVEQCLDSLEGSFAACGDVENEDEMDVGIRYIEVVLDKLEKLSV</sequence>
<keyword evidence="3" id="KW-1185">Reference proteome</keyword>
<gene>
    <name evidence="2" type="ORF">IMSHALPRED_008282</name>
</gene>
<protein>
    <recommendedName>
        <fullName evidence="1">Protein kinase domain-containing protein</fullName>
    </recommendedName>
</protein>
<dbReference type="SUPFAM" id="SSF56112">
    <property type="entry name" value="Protein kinase-like (PK-like)"/>
    <property type="match status" value="1"/>
</dbReference>
<evidence type="ECO:0000313" key="2">
    <source>
        <dbReference type="EMBL" id="CAF9930786.1"/>
    </source>
</evidence>
<dbReference type="GO" id="GO:0004672">
    <property type="term" value="F:protein kinase activity"/>
    <property type="evidence" value="ECO:0007669"/>
    <property type="project" value="InterPro"/>
</dbReference>